<dbReference type="EMBL" id="KZ502458">
    <property type="protein sequence ID" value="PKU78290.1"/>
    <property type="molecule type" value="Genomic_DNA"/>
</dbReference>
<feature type="domain" description="Reverse transcriptase Ty1/copia-type" evidence="1">
    <location>
        <begin position="55"/>
        <end position="293"/>
    </location>
</feature>
<accession>A0A2I0WRK4</accession>
<dbReference type="Proteomes" id="UP000233837">
    <property type="component" value="Unassembled WGS sequence"/>
</dbReference>
<dbReference type="AlphaFoldDB" id="A0A2I0WRK4"/>
<dbReference type="InterPro" id="IPR013103">
    <property type="entry name" value="RVT_2"/>
</dbReference>
<evidence type="ECO:0000313" key="2">
    <source>
        <dbReference type="EMBL" id="PKU78290.1"/>
    </source>
</evidence>
<proteinExistence type="predicted"/>
<dbReference type="InterPro" id="IPR043502">
    <property type="entry name" value="DNA/RNA_pol_sf"/>
</dbReference>
<organism evidence="2 3">
    <name type="scientific">Dendrobium catenatum</name>
    <dbReference type="NCBI Taxonomy" id="906689"/>
    <lineage>
        <taxon>Eukaryota</taxon>
        <taxon>Viridiplantae</taxon>
        <taxon>Streptophyta</taxon>
        <taxon>Embryophyta</taxon>
        <taxon>Tracheophyta</taxon>
        <taxon>Spermatophyta</taxon>
        <taxon>Magnoliopsida</taxon>
        <taxon>Liliopsida</taxon>
        <taxon>Asparagales</taxon>
        <taxon>Orchidaceae</taxon>
        <taxon>Epidendroideae</taxon>
        <taxon>Malaxideae</taxon>
        <taxon>Dendrobiinae</taxon>
        <taxon>Dendrobium</taxon>
    </lineage>
</organism>
<reference evidence="2 3" key="1">
    <citation type="journal article" date="2016" name="Sci. Rep.">
        <title>The Dendrobium catenatum Lindl. genome sequence provides insights into polysaccharide synthase, floral development and adaptive evolution.</title>
        <authorList>
            <person name="Zhang G.Q."/>
            <person name="Xu Q."/>
            <person name="Bian C."/>
            <person name="Tsai W.C."/>
            <person name="Yeh C.M."/>
            <person name="Liu K.W."/>
            <person name="Yoshida K."/>
            <person name="Zhang L.S."/>
            <person name="Chang S.B."/>
            <person name="Chen F."/>
            <person name="Shi Y."/>
            <person name="Su Y.Y."/>
            <person name="Zhang Y.Q."/>
            <person name="Chen L.J."/>
            <person name="Yin Y."/>
            <person name="Lin M."/>
            <person name="Huang H."/>
            <person name="Deng H."/>
            <person name="Wang Z.W."/>
            <person name="Zhu S.L."/>
            <person name="Zhao X."/>
            <person name="Deng C."/>
            <person name="Niu S.C."/>
            <person name="Huang J."/>
            <person name="Wang M."/>
            <person name="Liu G.H."/>
            <person name="Yang H.J."/>
            <person name="Xiao X.J."/>
            <person name="Hsiao Y.Y."/>
            <person name="Wu W.L."/>
            <person name="Chen Y.Y."/>
            <person name="Mitsuda N."/>
            <person name="Ohme-Takagi M."/>
            <person name="Luo Y.B."/>
            <person name="Van de Peer Y."/>
            <person name="Liu Z.J."/>
        </authorList>
    </citation>
    <scope>NUCLEOTIDE SEQUENCE [LARGE SCALE GENOMIC DNA]</scope>
    <source>
        <tissue evidence="2">The whole plant</tissue>
    </source>
</reference>
<gene>
    <name evidence="2" type="ORF">MA16_Dca008915</name>
</gene>
<dbReference type="Pfam" id="PF07727">
    <property type="entry name" value="RVT_2"/>
    <property type="match status" value="1"/>
</dbReference>
<dbReference type="SUPFAM" id="SSF56672">
    <property type="entry name" value="DNA/RNA polymerases"/>
    <property type="match status" value="1"/>
</dbReference>
<protein>
    <submittedName>
        <fullName evidence="2">Retrovirus-related Pol polyprotein from transposon TNT 1-94</fullName>
    </submittedName>
</protein>
<name>A0A2I0WRK4_9ASPA</name>
<evidence type="ECO:0000313" key="3">
    <source>
        <dbReference type="Proteomes" id="UP000233837"/>
    </source>
</evidence>
<evidence type="ECO:0000259" key="1">
    <source>
        <dbReference type="Pfam" id="PF07727"/>
    </source>
</evidence>
<reference evidence="2 3" key="2">
    <citation type="journal article" date="2017" name="Nature">
        <title>The Apostasia genome and the evolution of orchids.</title>
        <authorList>
            <person name="Zhang G.Q."/>
            <person name="Liu K.W."/>
            <person name="Li Z."/>
            <person name="Lohaus R."/>
            <person name="Hsiao Y.Y."/>
            <person name="Niu S.C."/>
            <person name="Wang J.Y."/>
            <person name="Lin Y.C."/>
            <person name="Xu Q."/>
            <person name="Chen L.J."/>
            <person name="Yoshida K."/>
            <person name="Fujiwara S."/>
            <person name="Wang Z.W."/>
            <person name="Zhang Y.Q."/>
            <person name="Mitsuda N."/>
            <person name="Wang M."/>
            <person name="Liu G.H."/>
            <person name="Pecoraro L."/>
            <person name="Huang H.X."/>
            <person name="Xiao X.J."/>
            <person name="Lin M."/>
            <person name="Wu X.Y."/>
            <person name="Wu W.L."/>
            <person name="Chen Y.Y."/>
            <person name="Chang S.B."/>
            <person name="Sakamoto S."/>
            <person name="Ohme-Takagi M."/>
            <person name="Yagi M."/>
            <person name="Zeng S.J."/>
            <person name="Shen C.Y."/>
            <person name="Yeh C.M."/>
            <person name="Luo Y.B."/>
            <person name="Tsai W.C."/>
            <person name="Van de Peer Y."/>
            <person name="Liu Z.J."/>
        </authorList>
    </citation>
    <scope>NUCLEOTIDE SEQUENCE [LARGE SCALE GENOMIC DNA]</scope>
    <source>
        <tissue evidence="2">The whole plant</tissue>
    </source>
</reference>
<keyword evidence="3" id="KW-1185">Reference proteome</keyword>
<sequence>MLTRAQTGHLKPKQIMDLEHQLVPTQPLGYTQAAKYTVWRQAMSAEFEALQRQGTWTLVPYDPSQNLLGCKWLFKTKYNADGSIARYKARLVAQGFKQEHGLDYHETFSPVAKFATIRVFLTVAINRGWPIIQLDVSNAFLHGTLKEVIHMKQPAGFVDSQYPNHVCLLKKSIYGLKQSPREWFATLSSYMSTYGFKTSSADPSLFLLHKGSTQLYMIIYVDDIILTGNSQTELYKLVAALQSEFSMRNLGHLHQFLGLQVCRTASGLHLNQSQYAKDILQRAAMSHCKPVATQLPSPLPTPDMTDALYDKPEFYRKLVGSLQYLTITHPDLLFAVNYLSQHMHQPYNTNFLILKRVLRYVQGSLTLGLPIYKSNLQLTAFADSDWATDKTDRRSITGYCAFLGDTLISWIVKKQSSVARSSTEAEYRALSTAACDIIWLRRILTEFQVELPDSTKLYCDNVSALALANNPIFHARTKHIEIDFHFIRDCIRSNYISVHHISTMDQPADIFTKALGANRFAFLRDKLTICSAPVTLRGDDKPS</sequence>
<dbReference type="CDD" id="cd09272">
    <property type="entry name" value="RNase_HI_RT_Ty1"/>
    <property type="match status" value="1"/>
</dbReference>
<dbReference type="PANTHER" id="PTHR11439">
    <property type="entry name" value="GAG-POL-RELATED RETROTRANSPOSON"/>
    <property type="match status" value="1"/>
</dbReference>
<dbReference type="PANTHER" id="PTHR11439:SF483">
    <property type="entry name" value="PEPTIDE SYNTHASE GLIP-LIKE, PUTATIVE (AFU_ORTHOLOGUE AFUA_3G12920)-RELATED"/>
    <property type="match status" value="1"/>
</dbReference>